<organism evidence="2 3">
    <name type="scientific">Vermiconidia calcicola</name>
    <dbReference type="NCBI Taxonomy" id="1690605"/>
    <lineage>
        <taxon>Eukaryota</taxon>
        <taxon>Fungi</taxon>
        <taxon>Dikarya</taxon>
        <taxon>Ascomycota</taxon>
        <taxon>Pezizomycotina</taxon>
        <taxon>Dothideomycetes</taxon>
        <taxon>Dothideomycetidae</taxon>
        <taxon>Mycosphaerellales</taxon>
        <taxon>Extremaceae</taxon>
        <taxon>Vermiconidia</taxon>
    </lineage>
</organism>
<gene>
    <name evidence="2" type="ORF">LTR25_005897</name>
</gene>
<accession>A0AAV9Q8Z3</accession>
<keyword evidence="3" id="KW-1185">Reference proteome</keyword>
<proteinExistence type="predicted"/>
<dbReference type="Proteomes" id="UP001345827">
    <property type="component" value="Unassembled WGS sequence"/>
</dbReference>
<protein>
    <submittedName>
        <fullName evidence="2">Uncharacterized protein</fullName>
    </submittedName>
</protein>
<dbReference type="EMBL" id="JAXLQG010000009">
    <property type="protein sequence ID" value="KAK5535995.1"/>
    <property type="molecule type" value="Genomic_DNA"/>
</dbReference>
<sequence>MPPASSDRFALNPPREFSYKDWVIKLPVPQFLHHDQIASDQRNNVRIQVLIHSVETRFGRDRCTYRFMPARGLPQPDKIEITQLYAFHEVKHWPGAFAQLEWTSFVMANIEYDDMIKTYGPSASLTVPVLPKTALQIYQKMKTHEDTELTRICQNTGKTIGQVIEGSIKLYAQNNGSQEINLSFDLLEPDITLPMVSSPAHSDTQMPLTSSPVRKDAPENSDTDGLKIDHRILAHDSADSKADRETTGSMTLPEYIETWRSIRSIPEWQLRRVAKNSKLFAQVHKNHQAWLSRALKRLHVLCLRINCRKTGMEKVSWSDCSKLANEDIRKLFVNAVNKWIHMTKVPFDVRRARDGPIDRQIDFFCYCLALEDPLPPQGLAHSIKARTHVIKALNWQREVIDSWRRVLKIRADEETGVRYRKENGTMLDLWTGKVETIAKYEERMRDTLRA</sequence>
<evidence type="ECO:0000313" key="3">
    <source>
        <dbReference type="Proteomes" id="UP001345827"/>
    </source>
</evidence>
<evidence type="ECO:0000313" key="2">
    <source>
        <dbReference type="EMBL" id="KAK5535995.1"/>
    </source>
</evidence>
<comment type="caution">
    <text evidence="2">The sequence shown here is derived from an EMBL/GenBank/DDBJ whole genome shotgun (WGS) entry which is preliminary data.</text>
</comment>
<reference evidence="2 3" key="1">
    <citation type="submission" date="2023-06" db="EMBL/GenBank/DDBJ databases">
        <title>Black Yeasts Isolated from many extreme environments.</title>
        <authorList>
            <person name="Coleine C."/>
            <person name="Stajich J.E."/>
            <person name="Selbmann L."/>
        </authorList>
    </citation>
    <scope>NUCLEOTIDE SEQUENCE [LARGE SCALE GENOMIC DNA]</scope>
    <source>
        <strain evidence="2 3">CCFEE 5887</strain>
    </source>
</reference>
<name>A0AAV9Q8Z3_9PEZI</name>
<feature type="region of interest" description="Disordered" evidence="1">
    <location>
        <begin position="197"/>
        <end position="224"/>
    </location>
</feature>
<dbReference type="AlphaFoldDB" id="A0AAV9Q8Z3"/>
<feature type="compositionally biased region" description="Basic and acidic residues" evidence="1">
    <location>
        <begin position="213"/>
        <end position="224"/>
    </location>
</feature>
<feature type="compositionally biased region" description="Polar residues" evidence="1">
    <location>
        <begin position="199"/>
        <end position="212"/>
    </location>
</feature>
<evidence type="ECO:0000256" key="1">
    <source>
        <dbReference type="SAM" id="MobiDB-lite"/>
    </source>
</evidence>